<comment type="caution">
    <text evidence="2">The sequence shown here is derived from an EMBL/GenBank/DDBJ whole genome shotgun (WGS) entry which is preliminary data.</text>
</comment>
<protein>
    <recommendedName>
        <fullName evidence="1">Heterokaryon incompatibility domain-containing protein</fullName>
    </recommendedName>
</protein>
<evidence type="ECO:0000313" key="2">
    <source>
        <dbReference type="EMBL" id="KAK5949759.1"/>
    </source>
</evidence>
<evidence type="ECO:0000313" key="3">
    <source>
        <dbReference type="Proteomes" id="UP001316803"/>
    </source>
</evidence>
<dbReference type="EMBL" id="JAKLMC020000032">
    <property type="protein sequence ID" value="KAK5949759.1"/>
    <property type="molecule type" value="Genomic_DNA"/>
</dbReference>
<dbReference type="PANTHER" id="PTHR24148">
    <property type="entry name" value="ANKYRIN REPEAT DOMAIN-CONTAINING PROTEIN 39 HOMOLOG-RELATED"/>
    <property type="match status" value="1"/>
</dbReference>
<dbReference type="Proteomes" id="UP001316803">
    <property type="component" value="Unassembled WGS sequence"/>
</dbReference>
<keyword evidence="3" id="KW-1185">Reference proteome</keyword>
<sequence>MATPTFLGIPTELRLHIYDLVFESSENTIKLDETPQAIGWKEDDNTILIEINVDTSLLATSKQIRREAIDRFRLTLELHRLKDELYTIGEDGVPRAYNTDDSGDYRVAMSDFHRQAVSRIEIIDTAGLDSKHINKKIFPNLQLVEFQQPLKADWNAGFQAIGLYEPSIGGGVDWRPDESLVFEKVAAGDHDVVVANKAKACWSQYTIRRMPSLEERGFRIVCHNTSVEIMRWTGESREYIHTYIPLDRESWEIRLIRLPLFSEHEGDTQNADPGSEPVLQCELIHVHLDSDAPPAYRALSYTWGDIASGTRKICIHGKSCVLRANLYDALRQFQRSFRGSLNSRGEADEDHLLLWVDALCIDQKNDEERSSQVSKMRIICARAKQVLVWLGLESSTSGRAIVSVEEAIARVTDNQSCSSRRRATEIGDNLLHMLKTRKCTVDVDGLAELFGRPYWRRIWTVQELTAAREVLVWCGQALIELHKLSAVQHALQGGDEHFNHDIWTAWIWTPIIFIYGNVQDLQRFYATKDRLCGGGPFCAEQARMYLADVLFDKRSSMSDLTNIVREHEASDPRESDPRDMVYALASSINALRSQYLVIDYSKSIREVYTDFMIYVVGQDKTLNTWSSLTGKPSKLTGLPSWVVDWSAFHSDHVYLDLQTWGGHRPTAAGDTEVDSKFSQYQMTVRGLRIGNIDNISSKPVNSMNDGYEMFVPEYLSWFSLLRHIADTKDEQMIVLGHAFATNIASMATEPEDTRIRLYQQIAHSLFAFCLKHVHSTAPHGDAQAPVVEEQPNFEKNFLPTIRHYMWDRRFATTAKLRRLANVPARGEKGDILCIVFGCKIPMVFRPQGDGSHRVIGPCWVDGFMHGEAIGMLKNGEHGLEAENFVLR</sequence>
<dbReference type="InterPro" id="IPR052895">
    <property type="entry name" value="HetReg/Transcr_Mod"/>
</dbReference>
<dbReference type="Pfam" id="PF06985">
    <property type="entry name" value="HET"/>
    <property type="match status" value="1"/>
</dbReference>
<gene>
    <name evidence="2" type="ORF">OHC33_009148</name>
</gene>
<dbReference type="AlphaFoldDB" id="A0AAN8I322"/>
<name>A0AAN8I322_9EURO</name>
<reference evidence="2 3" key="1">
    <citation type="submission" date="2022-12" db="EMBL/GenBank/DDBJ databases">
        <title>Genomic features and morphological characterization of a novel Knufia sp. strain isolated from spacecraft assembly facility.</title>
        <authorList>
            <person name="Teixeira M."/>
            <person name="Chander A.M."/>
            <person name="Stajich J.E."/>
            <person name="Venkateswaran K."/>
        </authorList>
    </citation>
    <scope>NUCLEOTIDE SEQUENCE [LARGE SCALE GENOMIC DNA]</scope>
    <source>
        <strain evidence="2 3">FJI-L2-BK-P2</strain>
    </source>
</reference>
<accession>A0AAN8I322</accession>
<evidence type="ECO:0000259" key="1">
    <source>
        <dbReference type="Pfam" id="PF06985"/>
    </source>
</evidence>
<dbReference type="InterPro" id="IPR010730">
    <property type="entry name" value="HET"/>
</dbReference>
<feature type="domain" description="Heterokaryon incompatibility" evidence="1">
    <location>
        <begin position="296"/>
        <end position="463"/>
    </location>
</feature>
<dbReference type="PANTHER" id="PTHR24148:SF64">
    <property type="entry name" value="HETEROKARYON INCOMPATIBILITY DOMAIN-CONTAINING PROTEIN"/>
    <property type="match status" value="1"/>
</dbReference>
<proteinExistence type="predicted"/>
<organism evidence="2 3">
    <name type="scientific">Knufia fluminis</name>
    <dbReference type="NCBI Taxonomy" id="191047"/>
    <lineage>
        <taxon>Eukaryota</taxon>
        <taxon>Fungi</taxon>
        <taxon>Dikarya</taxon>
        <taxon>Ascomycota</taxon>
        <taxon>Pezizomycotina</taxon>
        <taxon>Eurotiomycetes</taxon>
        <taxon>Chaetothyriomycetidae</taxon>
        <taxon>Chaetothyriales</taxon>
        <taxon>Trichomeriaceae</taxon>
        <taxon>Knufia</taxon>
    </lineage>
</organism>